<sequence>MIWIENIAKKHPYPSILEYYKVFNHPYKQVTTHLRITAEHIRENYLILIIKLSIFCLFIFSLIYGISNITDHYFAVGDWNADRLTEYFLIATNNYYLRPSLILLIPIIGVFTNKKIGWILIQSYFYFLITNLAFPATQIDLTDNTLIILNIIGILLILLIIILMNKKKISNLVYGIKKSELINKNIIASVIGISITIILVMIKGNGI</sequence>
<proteinExistence type="predicted"/>
<evidence type="ECO:0000313" key="3">
    <source>
        <dbReference type="Proteomes" id="UP000321080"/>
    </source>
</evidence>
<dbReference type="AlphaFoldDB" id="A0A5C7GEA9"/>
<accession>A0A5C7GEA9</accession>
<dbReference type="RefSeq" id="WP_147769857.1">
    <property type="nucleotide sequence ID" value="NZ_VRKQ01000020.1"/>
</dbReference>
<organism evidence="2 3">
    <name type="scientific">Seonamhaeicola maritimus</name>
    <dbReference type="NCBI Taxonomy" id="2591822"/>
    <lineage>
        <taxon>Bacteria</taxon>
        <taxon>Pseudomonadati</taxon>
        <taxon>Bacteroidota</taxon>
        <taxon>Flavobacteriia</taxon>
        <taxon>Flavobacteriales</taxon>
        <taxon>Flavobacteriaceae</taxon>
    </lineage>
</organism>
<feature type="transmembrane region" description="Helical" evidence="1">
    <location>
        <begin position="45"/>
        <end position="67"/>
    </location>
</feature>
<feature type="transmembrane region" description="Helical" evidence="1">
    <location>
        <begin position="116"/>
        <end position="134"/>
    </location>
</feature>
<reference evidence="2 3" key="1">
    <citation type="submission" date="2019-08" db="EMBL/GenBank/DDBJ databases">
        <title>Seonamhaeicola sediminis sp. nov., isolated from marine sediment.</title>
        <authorList>
            <person name="Cao W.R."/>
        </authorList>
    </citation>
    <scope>NUCLEOTIDE SEQUENCE [LARGE SCALE GENOMIC DNA]</scope>
    <source>
        <strain evidence="2 3">1505</strain>
    </source>
</reference>
<feature type="transmembrane region" description="Helical" evidence="1">
    <location>
        <begin position="185"/>
        <end position="202"/>
    </location>
</feature>
<keyword evidence="1" id="KW-1133">Transmembrane helix</keyword>
<keyword evidence="1" id="KW-0472">Membrane</keyword>
<keyword evidence="1" id="KW-0812">Transmembrane</keyword>
<comment type="caution">
    <text evidence="2">The sequence shown here is derived from an EMBL/GenBank/DDBJ whole genome shotgun (WGS) entry which is preliminary data.</text>
</comment>
<dbReference type="OrthoDB" id="1445756at2"/>
<protein>
    <submittedName>
        <fullName evidence="2">Uncharacterized protein</fullName>
    </submittedName>
</protein>
<dbReference type="EMBL" id="VRKQ01000020">
    <property type="protein sequence ID" value="TXG34859.1"/>
    <property type="molecule type" value="Genomic_DNA"/>
</dbReference>
<feature type="transmembrane region" description="Helical" evidence="1">
    <location>
        <begin position="146"/>
        <end position="164"/>
    </location>
</feature>
<evidence type="ECO:0000313" key="2">
    <source>
        <dbReference type="EMBL" id="TXG34859.1"/>
    </source>
</evidence>
<feature type="transmembrane region" description="Helical" evidence="1">
    <location>
        <begin position="87"/>
        <end position="109"/>
    </location>
</feature>
<keyword evidence="3" id="KW-1185">Reference proteome</keyword>
<name>A0A5C7GEA9_9FLAO</name>
<dbReference type="Proteomes" id="UP000321080">
    <property type="component" value="Unassembled WGS sequence"/>
</dbReference>
<gene>
    <name evidence="2" type="ORF">FUA22_17310</name>
</gene>
<evidence type="ECO:0000256" key="1">
    <source>
        <dbReference type="SAM" id="Phobius"/>
    </source>
</evidence>